<dbReference type="InterPro" id="IPR027417">
    <property type="entry name" value="P-loop_NTPase"/>
</dbReference>
<dbReference type="InterPro" id="IPR025501">
    <property type="entry name" value="MinD_FleN"/>
</dbReference>
<comment type="caution">
    <text evidence="3">The sequence shown here is derived from an EMBL/GenBank/DDBJ whole genome shotgun (WGS) entry which is preliminary data.</text>
</comment>
<dbReference type="GO" id="GO:0016887">
    <property type="term" value="F:ATP hydrolysis activity"/>
    <property type="evidence" value="ECO:0007669"/>
    <property type="project" value="TreeGrafter"/>
</dbReference>
<dbReference type="OrthoDB" id="9775724at2"/>
<dbReference type="InterPro" id="IPR033756">
    <property type="entry name" value="YlxH/NBP35"/>
</dbReference>
<proteinExistence type="predicted"/>
<dbReference type="GO" id="GO:0005829">
    <property type="term" value="C:cytosol"/>
    <property type="evidence" value="ECO:0007669"/>
    <property type="project" value="TreeGrafter"/>
</dbReference>
<dbReference type="GO" id="GO:0051782">
    <property type="term" value="P:negative regulation of cell division"/>
    <property type="evidence" value="ECO:0007669"/>
    <property type="project" value="TreeGrafter"/>
</dbReference>
<dbReference type="CDD" id="cd02038">
    <property type="entry name" value="FlhG-like"/>
    <property type="match status" value="1"/>
</dbReference>
<dbReference type="RefSeq" id="WP_116688172.1">
    <property type="nucleotide sequence ID" value="NZ_CAWNYD010000007.1"/>
</dbReference>
<evidence type="ECO:0000256" key="1">
    <source>
        <dbReference type="ARBA" id="ARBA00022741"/>
    </source>
</evidence>
<dbReference type="Pfam" id="PF10609">
    <property type="entry name" value="ParA"/>
    <property type="match status" value="1"/>
</dbReference>
<dbReference type="InterPro" id="IPR050625">
    <property type="entry name" value="ParA/MinD_ATPase"/>
</dbReference>
<dbReference type="GO" id="GO:0009898">
    <property type="term" value="C:cytoplasmic side of plasma membrane"/>
    <property type="evidence" value="ECO:0007669"/>
    <property type="project" value="TreeGrafter"/>
</dbReference>
<organism evidence="3 4">
    <name type="scientific">Pelagibaculum spongiae</name>
    <dbReference type="NCBI Taxonomy" id="2080658"/>
    <lineage>
        <taxon>Bacteria</taxon>
        <taxon>Pseudomonadati</taxon>
        <taxon>Pseudomonadota</taxon>
        <taxon>Gammaproteobacteria</taxon>
        <taxon>Oceanospirillales</taxon>
        <taxon>Pelagibaculum</taxon>
    </lineage>
</organism>
<dbReference type="InterPro" id="IPR033875">
    <property type="entry name" value="FlhG"/>
</dbReference>
<reference evidence="3 4" key="1">
    <citation type="submission" date="2018-04" db="EMBL/GenBank/DDBJ databases">
        <title>Thalassorhabdus spongiae gen. nov., sp. nov., isolated from a marine sponge in South-West Iceland.</title>
        <authorList>
            <person name="Knobloch S."/>
            <person name="Daussin A."/>
            <person name="Johannsson R."/>
            <person name="Marteinsson V.T."/>
        </authorList>
    </citation>
    <scope>NUCLEOTIDE SEQUENCE [LARGE SCALE GENOMIC DNA]</scope>
    <source>
        <strain evidence="3 4">Hp12</strain>
    </source>
</reference>
<keyword evidence="4" id="KW-1185">Reference proteome</keyword>
<evidence type="ECO:0000313" key="4">
    <source>
        <dbReference type="Proteomes" id="UP000244906"/>
    </source>
</evidence>
<dbReference type="PIRSF" id="PIRSF003092">
    <property type="entry name" value="MinD"/>
    <property type="match status" value="1"/>
</dbReference>
<name>A0A2V1GR70_9GAMM</name>
<dbReference type="SUPFAM" id="SSF52540">
    <property type="entry name" value="P-loop containing nucleoside triphosphate hydrolases"/>
    <property type="match status" value="1"/>
</dbReference>
<dbReference type="AlphaFoldDB" id="A0A2V1GR70"/>
<evidence type="ECO:0000256" key="2">
    <source>
        <dbReference type="ARBA" id="ARBA00022840"/>
    </source>
</evidence>
<dbReference type="Proteomes" id="UP000244906">
    <property type="component" value="Unassembled WGS sequence"/>
</dbReference>
<dbReference type="FunFam" id="3.40.50.300:FF:000158">
    <property type="entry name" value="Site-determining protein"/>
    <property type="match status" value="1"/>
</dbReference>
<keyword evidence="1" id="KW-0547">Nucleotide-binding</keyword>
<sequence>MGSRPIQVIGITGGKGGVGKTNVSVNLAVSLAKMGRRVMLMDADLGLANVDVLLGLHAKANLSHVFSGEAELRDILLDGPGGIKIVPASSGTQHMTQLSNSEHAGLIRGFSELAIDTDVLIVDTAAGISDTVVNFLRACQHVVMVVCDEPTSITDAYALMKLLERDHGIDHFRILANMIQTPRQGQELFVKLSRVTDRFLDVGLQYMGGVPFDMQVRQAVRKQKAVVDAYPSSQIARAFGQLAKQVDNWPIPTGASGHMEFFLEQLLAGNQ</sequence>
<accession>A0A2V1GR70</accession>
<dbReference type="PANTHER" id="PTHR43384:SF4">
    <property type="entry name" value="CELLULOSE BIOSYNTHESIS PROTEIN BCSQ-RELATED"/>
    <property type="match status" value="1"/>
</dbReference>
<gene>
    <name evidence="3" type="ORF">DC094_15610</name>
</gene>
<evidence type="ECO:0000313" key="3">
    <source>
        <dbReference type="EMBL" id="PVZ66809.1"/>
    </source>
</evidence>
<keyword evidence="2" id="KW-0067">ATP-binding</keyword>
<dbReference type="EMBL" id="QDDL01000007">
    <property type="protein sequence ID" value="PVZ66809.1"/>
    <property type="molecule type" value="Genomic_DNA"/>
</dbReference>
<protein>
    <submittedName>
        <fullName evidence="3">Cobyrinic acid a,c-diamide synthase</fullName>
    </submittedName>
</protein>
<dbReference type="Gene3D" id="3.40.50.300">
    <property type="entry name" value="P-loop containing nucleotide triphosphate hydrolases"/>
    <property type="match status" value="1"/>
</dbReference>
<dbReference type="PANTHER" id="PTHR43384">
    <property type="entry name" value="SEPTUM SITE-DETERMINING PROTEIN MIND HOMOLOG, CHLOROPLASTIC-RELATED"/>
    <property type="match status" value="1"/>
</dbReference>
<dbReference type="GO" id="GO:0005524">
    <property type="term" value="F:ATP binding"/>
    <property type="evidence" value="ECO:0007669"/>
    <property type="project" value="UniProtKB-KW"/>
</dbReference>